<dbReference type="PROSITE" id="PS51192">
    <property type="entry name" value="HELICASE_ATP_BIND_1"/>
    <property type="match status" value="1"/>
</dbReference>
<protein>
    <submittedName>
        <fullName evidence="7">ATP-dependent helicase HrpB</fullName>
    </submittedName>
</protein>
<comment type="caution">
    <text evidence="7">The sequence shown here is derived from an EMBL/GenBank/DDBJ whole genome shotgun (WGS) entry which is preliminary data.</text>
</comment>
<dbReference type="PANTHER" id="PTHR43519">
    <property type="entry name" value="ATP-DEPENDENT RNA HELICASE HRPB"/>
    <property type="match status" value="1"/>
</dbReference>
<dbReference type="InterPro" id="IPR007502">
    <property type="entry name" value="Helicase-assoc_dom"/>
</dbReference>
<dbReference type="EMBL" id="BMXI01000011">
    <property type="protein sequence ID" value="GHC58781.1"/>
    <property type="molecule type" value="Genomic_DNA"/>
</dbReference>
<dbReference type="Gene3D" id="3.40.50.300">
    <property type="entry name" value="P-loop containing nucleotide triphosphate hydrolases"/>
    <property type="match status" value="2"/>
</dbReference>
<dbReference type="Pfam" id="PF00271">
    <property type="entry name" value="Helicase_C"/>
    <property type="match status" value="1"/>
</dbReference>
<name>A0A918TT25_9BACT</name>
<dbReference type="NCBIfam" id="TIGR01970">
    <property type="entry name" value="DEAH_box_HrpB"/>
    <property type="match status" value="1"/>
</dbReference>
<dbReference type="Proteomes" id="UP000644507">
    <property type="component" value="Unassembled WGS sequence"/>
</dbReference>
<evidence type="ECO:0000259" key="6">
    <source>
        <dbReference type="PROSITE" id="PS51194"/>
    </source>
</evidence>
<dbReference type="Gene3D" id="1.20.120.1080">
    <property type="match status" value="1"/>
</dbReference>
<feature type="domain" description="Helicase ATP-binding" evidence="5">
    <location>
        <begin position="15"/>
        <end position="177"/>
    </location>
</feature>
<dbReference type="Pfam" id="PF08482">
    <property type="entry name" value="HrpB_C"/>
    <property type="match status" value="1"/>
</dbReference>
<keyword evidence="1" id="KW-0547">Nucleotide-binding</keyword>
<keyword evidence="8" id="KW-1185">Reference proteome</keyword>
<dbReference type="Pfam" id="PF00270">
    <property type="entry name" value="DEAD"/>
    <property type="match status" value="1"/>
</dbReference>
<evidence type="ECO:0000256" key="1">
    <source>
        <dbReference type="ARBA" id="ARBA00022741"/>
    </source>
</evidence>
<dbReference type="InterPro" id="IPR027417">
    <property type="entry name" value="P-loop_NTPase"/>
</dbReference>
<reference evidence="7" key="1">
    <citation type="journal article" date="2014" name="Int. J. Syst. Evol. Microbiol.">
        <title>Complete genome sequence of Corynebacterium casei LMG S-19264T (=DSM 44701T), isolated from a smear-ripened cheese.</title>
        <authorList>
            <consortium name="US DOE Joint Genome Institute (JGI-PGF)"/>
            <person name="Walter F."/>
            <person name="Albersmeier A."/>
            <person name="Kalinowski J."/>
            <person name="Ruckert C."/>
        </authorList>
    </citation>
    <scope>NUCLEOTIDE SEQUENCE</scope>
    <source>
        <strain evidence="7">KCTC 12988</strain>
    </source>
</reference>
<dbReference type="InterPro" id="IPR011545">
    <property type="entry name" value="DEAD/DEAH_box_helicase_dom"/>
</dbReference>
<feature type="domain" description="Helicase C-terminal" evidence="6">
    <location>
        <begin position="213"/>
        <end position="380"/>
    </location>
</feature>
<dbReference type="InterPro" id="IPR013689">
    <property type="entry name" value="RNA_helicase_ATP-dep_HrpB_C"/>
</dbReference>
<dbReference type="InterPro" id="IPR014001">
    <property type="entry name" value="Helicase_ATP-bd"/>
</dbReference>
<keyword evidence="3 7" id="KW-0347">Helicase</keyword>
<keyword evidence="4" id="KW-0067">ATP-binding</keyword>
<evidence type="ECO:0000259" key="5">
    <source>
        <dbReference type="PROSITE" id="PS51192"/>
    </source>
</evidence>
<dbReference type="PROSITE" id="PS51194">
    <property type="entry name" value="HELICASE_CTER"/>
    <property type="match status" value="1"/>
</dbReference>
<evidence type="ECO:0000256" key="3">
    <source>
        <dbReference type="ARBA" id="ARBA00022806"/>
    </source>
</evidence>
<gene>
    <name evidence="7" type="primary">hrpB</name>
    <name evidence="7" type="ORF">GCM10007100_27320</name>
</gene>
<dbReference type="RefSeq" id="WP_189570845.1">
    <property type="nucleotide sequence ID" value="NZ_BMXI01000011.1"/>
</dbReference>
<dbReference type="InterPro" id="IPR010225">
    <property type="entry name" value="HrpB"/>
</dbReference>
<dbReference type="CDD" id="cd17990">
    <property type="entry name" value="DEXHc_HrpB"/>
    <property type="match status" value="1"/>
</dbReference>
<evidence type="ECO:0000256" key="2">
    <source>
        <dbReference type="ARBA" id="ARBA00022801"/>
    </source>
</evidence>
<dbReference type="GO" id="GO:0016787">
    <property type="term" value="F:hydrolase activity"/>
    <property type="evidence" value="ECO:0007669"/>
    <property type="project" value="UniProtKB-KW"/>
</dbReference>
<evidence type="ECO:0000313" key="7">
    <source>
        <dbReference type="EMBL" id="GHC58781.1"/>
    </source>
</evidence>
<evidence type="ECO:0000313" key="8">
    <source>
        <dbReference type="Proteomes" id="UP000644507"/>
    </source>
</evidence>
<proteinExistence type="predicted"/>
<dbReference type="AlphaFoldDB" id="A0A918TT25"/>
<dbReference type="GO" id="GO:0003676">
    <property type="term" value="F:nucleic acid binding"/>
    <property type="evidence" value="ECO:0007669"/>
    <property type="project" value="InterPro"/>
</dbReference>
<dbReference type="CDD" id="cd18791">
    <property type="entry name" value="SF2_C_RHA"/>
    <property type="match status" value="1"/>
</dbReference>
<dbReference type="PIRSF" id="PIRSF005496">
    <property type="entry name" value="ATP_hel_hrpB"/>
    <property type="match status" value="1"/>
</dbReference>
<dbReference type="PANTHER" id="PTHR43519:SF1">
    <property type="entry name" value="ATP-DEPENDENT RNA HELICASE HRPB"/>
    <property type="match status" value="1"/>
</dbReference>
<keyword evidence="2" id="KW-0378">Hydrolase</keyword>
<organism evidence="7 8">
    <name type="scientific">Roseibacillus persicicus</name>
    <dbReference type="NCBI Taxonomy" id="454148"/>
    <lineage>
        <taxon>Bacteria</taxon>
        <taxon>Pseudomonadati</taxon>
        <taxon>Verrucomicrobiota</taxon>
        <taxon>Verrucomicrobiia</taxon>
        <taxon>Verrucomicrobiales</taxon>
        <taxon>Verrucomicrobiaceae</taxon>
        <taxon>Roseibacillus</taxon>
    </lineage>
</organism>
<evidence type="ECO:0000256" key="4">
    <source>
        <dbReference type="ARBA" id="ARBA00022840"/>
    </source>
</evidence>
<dbReference type="SMART" id="SM00487">
    <property type="entry name" value="DEXDc"/>
    <property type="match status" value="1"/>
</dbReference>
<dbReference type="InterPro" id="IPR001650">
    <property type="entry name" value="Helicase_C-like"/>
</dbReference>
<accession>A0A918TT25</accession>
<dbReference type="InterPro" id="IPR049614">
    <property type="entry name" value="HrpB_DEXH"/>
</dbReference>
<dbReference type="SUPFAM" id="SSF52540">
    <property type="entry name" value="P-loop containing nucleoside triphosphate hydrolases"/>
    <property type="match status" value="1"/>
</dbReference>
<dbReference type="GO" id="GO:0005524">
    <property type="term" value="F:ATP binding"/>
    <property type="evidence" value="ECO:0007669"/>
    <property type="project" value="UniProtKB-KW"/>
</dbReference>
<dbReference type="SMART" id="SM00490">
    <property type="entry name" value="HELICc"/>
    <property type="match status" value="1"/>
</dbReference>
<dbReference type="GO" id="GO:0004386">
    <property type="term" value="F:helicase activity"/>
    <property type="evidence" value="ECO:0007669"/>
    <property type="project" value="UniProtKB-KW"/>
</dbReference>
<sequence>MSLPVLEVRKELLAALGKDGAKRILLKAPTGSGKSTVVPKLLLEEAGFEGRIIVVQPRRIAARMLAEYVASLVGSRVGEEVGYAVRFEKVYGPRTRLVYVTDGVLQRWLAESPELPRVSCVLFDEFHERRLASDLSLGRVLELQDRQSELRVGVMSATLEVAGLEEFLAPCELLESEGRRYPVEVQYAGASQRKRNRFGTMEEEPLWQRVGKVLRAELSGMEHQPHRVLVFMPGVHEIRKTVELLENSAAGKGFEVLPLYSGLPPQSQRAAVSSGGGPRIIVATNVAETSITIDGVSLVIDSGLARTAKFDVRRGIDSLLVQPISRAAAEQRAGRAGRTGPGKCVRLWSEADHGRRPAFELPEVKRVDLAESVLYLKGAGWSNVREFRWLDGPDEEALQRAEGLLQRLGALSSDGLSEEGRLMASFPLHPRMARLLLAAQEGDCVAEACFAAAVLQGEGLWAKKAGKDRERFVEDGDWSDFEADWRAAEAAGKAHFRVENCRAMGVQGRNARETLATWKQLCGIAKGRGMKVDRVRFEWNGEALARAVLAAFADRVGIRLGGATLSCRLVGKRKGKLDETSVGRLSQVFVACEATEVEGREMVTYLKSCARIEVAWLAELFPDLLQKTDGAEWDETTRKVVARKRLMFDDLVVEETEGGEVPKELAGEILAEQILAGNAPLKNWDAGVERWIARLNFLAASMPELEMPEFGDEERRFVIAGVCEGAGSLREIKNREVKPVLRDFLSAMQRASLESYAPEKVTLSNGINTRVNYRDGEDPWVEEKVQRLYGVSSTPKLPGGQKLVIKICAPNQRPWQVTNDLEGFWASGFAQMKKDLAGRYPKHNWDG</sequence>
<reference evidence="7" key="2">
    <citation type="submission" date="2020-09" db="EMBL/GenBank/DDBJ databases">
        <authorList>
            <person name="Sun Q."/>
            <person name="Kim S."/>
        </authorList>
    </citation>
    <scope>NUCLEOTIDE SEQUENCE</scope>
    <source>
        <strain evidence="7">KCTC 12988</strain>
    </source>
</reference>
<dbReference type="SMART" id="SM00847">
    <property type="entry name" value="HA2"/>
    <property type="match status" value="1"/>
</dbReference>